<keyword evidence="3 6" id="KW-0812">Transmembrane</keyword>
<evidence type="ECO:0000313" key="8">
    <source>
        <dbReference type="EMBL" id="SAK83987.1"/>
    </source>
</evidence>
<evidence type="ECO:0000256" key="1">
    <source>
        <dbReference type="ARBA" id="ARBA00004141"/>
    </source>
</evidence>
<feature type="transmembrane region" description="Helical" evidence="6">
    <location>
        <begin position="409"/>
        <end position="432"/>
    </location>
</feature>
<keyword evidence="2" id="KW-0813">Transport</keyword>
<keyword evidence="5 6" id="KW-0472">Membrane</keyword>
<reference evidence="8" key="1">
    <citation type="submission" date="2016-01" db="EMBL/GenBank/DDBJ databases">
        <authorList>
            <person name="Peeters C."/>
        </authorList>
    </citation>
    <scope>NUCLEOTIDE SEQUENCE [LARGE SCALE GENOMIC DNA]</scope>
    <source>
        <strain evidence="8">LMG 29325</strain>
    </source>
</reference>
<dbReference type="GO" id="GO:0022857">
    <property type="term" value="F:transmembrane transporter activity"/>
    <property type="evidence" value="ECO:0007669"/>
    <property type="project" value="InterPro"/>
</dbReference>
<evidence type="ECO:0000256" key="4">
    <source>
        <dbReference type="ARBA" id="ARBA00022989"/>
    </source>
</evidence>
<dbReference type="GO" id="GO:0016020">
    <property type="term" value="C:membrane"/>
    <property type="evidence" value="ECO:0007669"/>
    <property type="project" value="UniProtKB-SubCell"/>
</dbReference>
<evidence type="ECO:0000313" key="9">
    <source>
        <dbReference type="Proteomes" id="UP000054596"/>
    </source>
</evidence>
<feature type="transmembrane region" description="Helical" evidence="6">
    <location>
        <begin position="346"/>
        <end position="366"/>
    </location>
</feature>
<dbReference type="Gene3D" id="1.20.1250.20">
    <property type="entry name" value="MFS general substrate transporter like domains"/>
    <property type="match status" value="2"/>
</dbReference>
<gene>
    <name evidence="8" type="ORF">AWB82_05636</name>
</gene>
<protein>
    <submittedName>
        <fullName evidence="8">D-galactonate transporter</fullName>
    </submittedName>
</protein>
<dbReference type="RefSeq" id="WP_086972622.1">
    <property type="nucleotide sequence ID" value="NZ_FCOJ02000054.1"/>
</dbReference>
<dbReference type="InterPro" id="IPR011701">
    <property type="entry name" value="MFS"/>
</dbReference>
<comment type="caution">
    <text evidence="8">The sequence shown here is derived from an EMBL/GenBank/DDBJ whole genome shotgun (WGS) entry which is preliminary data.</text>
</comment>
<evidence type="ECO:0000256" key="3">
    <source>
        <dbReference type="ARBA" id="ARBA00022692"/>
    </source>
</evidence>
<dbReference type="InterPro" id="IPR036259">
    <property type="entry name" value="MFS_trans_sf"/>
</dbReference>
<accession>A0A158CQW4</accession>
<dbReference type="OrthoDB" id="5441967at2"/>
<keyword evidence="9" id="KW-1185">Reference proteome</keyword>
<feature type="domain" description="Major facilitator superfamily (MFS) profile" evidence="7">
    <location>
        <begin position="30"/>
        <end position="436"/>
    </location>
</feature>
<keyword evidence="4 6" id="KW-1133">Transmembrane helix</keyword>
<dbReference type="SUPFAM" id="SSF103473">
    <property type="entry name" value="MFS general substrate transporter"/>
    <property type="match status" value="1"/>
</dbReference>
<feature type="transmembrane region" description="Helical" evidence="6">
    <location>
        <begin position="64"/>
        <end position="88"/>
    </location>
</feature>
<organism evidence="8 9">
    <name type="scientific">Caballeronia glebae</name>
    <dbReference type="NCBI Taxonomy" id="1777143"/>
    <lineage>
        <taxon>Bacteria</taxon>
        <taxon>Pseudomonadati</taxon>
        <taxon>Pseudomonadota</taxon>
        <taxon>Betaproteobacteria</taxon>
        <taxon>Burkholderiales</taxon>
        <taxon>Burkholderiaceae</taxon>
        <taxon>Caballeronia</taxon>
    </lineage>
</organism>
<dbReference type="PROSITE" id="PS50850">
    <property type="entry name" value="MFS"/>
    <property type="match status" value="1"/>
</dbReference>
<evidence type="ECO:0000259" key="7">
    <source>
        <dbReference type="PROSITE" id="PS50850"/>
    </source>
</evidence>
<feature type="transmembrane region" description="Helical" evidence="6">
    <location>
        <begin position="100"/>
        <end position="117"/>
    </location>
</feature>
<dbReference type="InterPro" id="IPR020846">
    <property type="entry name" value="MFS_dom"/>
</dbReference>
<feature type="transmembrane region" description="Helical" evidence="6">
    <location>
        <begin position="26"/>
        <end position="44"/>
    </location>
</feature>
<feature type="transmembrane region" description="Helical" evidence="6">
    <location>
        <begin position="156"/>
        <end position="177"/>
    </location>
</feature>
<dbReference type="EMBL" id="FCOJ02000054">
    <property type="protein sequence ID" value="SAK83987.1"/>
    <property type="molecule type" value="Genomic_DNA"/>
</dbReference>
<dbReference type="CDD" id="cd17319">
    <property type="entry name" value="MFS_ExuT_GudP_like"/>
    <property type="match status" value="1"/>
</dbReference>
<feature type="transmembrane region" description="Helical" evidence="6">
    <location>
        <begin position="288"/>
        <end position="309"/>
    </location>
</feature>
<dbReference type="PANTHER" id="PTHR43791:SF36">
    <property type="entry name" value="TRANSPORTER, PUTATIVE (AFU_ORTHOLOGUE AFUA_6G08340)-RELATED"/>
    <property type="match status" value="1"/>
</dbReference>
<proteinExistence type="predicted"/>
<feature type="transmembrane region" description="Helical" evidence="6">
    <location>
        <begin position="321"/>
        <end position="340"/>
    </location>
</feature>
<evidence type="ECO:0000256" key="2">
    <source>
        <dbReference type="ARBA" id="ARBA00022448"/>
    </source>
</evidence>
<evidence type="ECO:0000256" key="6">
    <source>
        <dbReference type="SAM" id="Phobius"/>
    </source>
</evidence>
<dbReference type="FunFam" id="1.20.1250.20:FF:000018">
    <property type="entry name" value="MFS transporter permease"/>
    <property type="match status" value="1"/>
</dbReference>
<dbReference type="Proteomes" id="UP000054596">
    <property type="component" value="Unassembled WGS sequence"/>
</dbReference>
<evidence type="ECO:0000256" key="5">
    <source>
        <dbReference type="ARBA" id="ARBA00023136"/>
    </source>
</evidence>
<feature type="transmembrane region" description="Helical" evidence="6">
    <location>
        <begin position="378"/>
        <end position="403"/>
    </location>
</feature>
<feature type="transmembrane region" description="Helical" evidence="6">
    <location>
        <begin position="254"/>
        <end position="276"/>
    </location>
</feature>
<name>A0A158CQW4_9BURK</name>
<feature type="transmembrane region" description="Helical" evidence="6">
    <location>
        <begin position="189"/>
        <end position="211"/>
    </location>
</feature>
<dbReference type="Pfam" id="PF07690">
    <property type="entry name" value="MFS_1"/>
    <property type="match status" value="1"/>
</dbReference>
<dbReference type="PANTHER" id="PTHR43791">
    <property type="entry name" value="PERMEASE-RELATED"/>
    <property type="match status" value="1"/>
</dbReference>
<dbReference type="AlphaFoldDB" id="A0A158CQW4"/>
<feature type="transmembrane region" description="Helical" evidence="6">
    <location>
        <begin position="123"/>
        <end position="144"/>
    </location>
</feature>
<comment type="subcellular location">
    <subcellularLocation>
        <location evidence="1">Membrane</location>
        <topology evidence="1">Multi-pass membrane protein</topology>
    </subcellularLocation>
</comment>
<sequence length="450" mass="48368">MKQLDEPVSMSCADVVPEENIAYRKVIGRLMPFLLIAFMVNAIDRVNISFAKLSMAHDIALSDAAYGFGAGVFYLGYVLFEVPSNLYFQRVGARATLTRIMILWGAVTILTAFVNSANQLIAMRFLLGVAEAGFLSGVILYLSYWFPSALRGRITAAFLMAGVVAGIVSGPFAGWIMTHFGHDARLRDWQALFIIEGIPAVVMGAIAWFWLADRPANASWLSAAQKQTIVAALAAEHDQSVQQESLMKVLRNPFIYLMGLVYFCIYGGSNTVSYWMPTLIRGMGVEDLKSIGIISSLPYICALGGMYLLGRSSDRRQERRWHLAATMCVGAGCFLALGFVRGDLSLSILFMSVGCAAALSAISLFWTIPPALLGPASAAGGIALISSIGTTAGIVSPMAIGAIRSATGSLYTAFDVMAVALIGGALVLLITVRRPRTEPHEIAKPEIGRA</sequence>